<keyword evidence="4" id="KW-0004">4Fe-4S</keyword>
<feature type="domain" description="4Fe-4S ferredoxin-type" evidence="15">
    <location>
        <begin position="135"/>
        <end position="165"/>
    </location>
</feature>
<dbReference type="PATRIC" id="fig|93466.3.peg.583"/>
<comment type="subcellular location">
    <subcellularLocation>
        <location evidence="2">Membrane</location>
    </subcellularLocation>
</comment>
<dbReference type="InterPro" id="IPR013352">
    <property type="entry name" value="Fe_hydrogenase_subset"/>
</dbReference>
<evidence type="ECO:0000256" key="6">
    <source>
        <dbReference type="ARBA" id="ARBA00022723"/>
    </source>
</evidence>
<feature type="domain" description="4Fe-4S His(Cys)3-ligated-type" evidence="16">
    <location>
        <begin position="77"/>
        <end position="116"/>
    </location>
</feature>
<evidence type="ECO:0000313" key="19">
    <source>
        <dbReference type="Proteomes" id="UP000077096"/>
    </source>
</evidence>
<evidence type="ECO:0000259" key="15">
    <source>
        <dbReference type="PROSITE" id="PS51379"/>
    </source>
</evidence>
<dbReference type="GO" id="GO:0008137">
    <property type="term" value="F:NADH dehydrogenase (ubiquinone) activity"/>
    <property type="evidence" value="ECO:0007669"/>
    <property type="project" value="InterPro"/>
</dbReference>
<evidence type="ECO:0000259" key="14">
    <source>
        <dbReference type="PROSITE" id="PS51085"/>
    </source>
</evidence>
<name>A0A172T230_FERPE</name>
<dbReference type="InterPro" id="IPR009016">
    <property type="entry name" value="Fe_hydrogenase"/>
</dbReference>
<protein>
    <submittedName>
        <fullName evidence="18">2Fe-2S iron-sulfur cluster binding domain-containing protein</fullName>
    </submittedName>
    <submittedName>
        <fullName evidence="17">Iron hydrogenase</fullName>
    </submittedName>
</protein>
<dbReference type="SUPFAM" id="SSF53920">
    <property type="entry name" value="Fe-only hydrogenase"/>
    <property type="match status" value="1"/>
</dbReference>
<dbReference type="InterPro" id="IPR000283">
    <property type="entry name" value="NADH_UbQ_OxRdtase_75kDa_su_CS"/>
</dbReference>
<feature type="domain" description="4Fe-4S ferredoxin-type" evidence="15">
    <location>
        <begin position="178"/>
        <end position="207"/>
    </location>
</feature>
<accession>A0A172T230</accession>
<comment type="cofactor">
    <cofactor evidence="13">
        <name>[2Fe-2S] cluster</name>
        <dbReference type="ChEBI" id="CHEBI:190135"/>
    </cofactor>
</comment>
<dbReference type="InterPro" id="IPR001041">
    <property type="entry name" value="2Fe-2S_ferredoxin-type"/>
</dbReference>
<dbReference type="SUPFAM" id="SSF52833">
    <property type="entry name" value="Thioredoxin-like"/>
    <property type="match status" value="1"/>
</dbReference>
<dbReference type="InterPro" id="IPR036991">
    <property type="entry name" value="Fe_hydrogenase_ssu_sf"/>
</dbReference>
<dbReference type="Gene3D" id="3.40.950.10">
    <property type="entry name" value="Fe-only Hydrogenase (Larger Subunit), Chain L, domain 3"/>
    <property type="match status" value="1"/>
</dbReference>
<keyword evidence="5" id="KW-0001">2Fe-2S</keyword>
<dbReference type="FunFam" id="3.10.20.740:FF:000004">
    <property type="entry name" value="NADH-quinone oxidoreductase"/>
    <property type="match status" value="1"/>
</dbReference>
<dbReference type="PROSITE" id="PS51839">
    <property type="entry name" value="4FE4S_HC3"/>
    <property type="match status" value="1"/>
</dbReference>
<dbReference type="SMART" id="SM00929">
    <property type="entry name" value="NADH-G_4Fe-4S_3"/>
    <property type="match status" value="1"/>
</dbReference>
<dbReference type="Pfam" id="PF01257">
    <property type="entry name" value="2Fe-2S_thioredx"/>
    <property type="match status" value="1"/>
</dbReference>
<dbReference type="Gene3D" id="3.30.70.20">
    <property type="match status" value="1"/>
</dbReference>
<dbReference type="EMBL" id="CP011393">
    <property type="protein sequence ID" value="ANE41024.1"/>
    <property type="molecule type" value="Genomic_DNA"/>
</dbReference>
<dbReference type="PROSITE" id="PS51085">
    <property type="entry name" value="2FE2S_FER_2"/>
    <property type="match status" value="1"/>
</dbReference>
<comment type="cofactor">
    <cofactor evidence="1">
        <name>[4Fe-4S] cluster</name>
        <dbReference type="ChEBI" id="CHEBI:49883"/>
    </cofactor>
</comment>
<keyword evidence="6" id="KW-0479">Metal-binding</keyword>
<dbReference type="AlphaFoldDB" id="A0A172T230"/>
<keyword evidence="9" id="KW-0408">Iron</keyword>
<reference evidence="18" key="2">
    <citation type="journal article" date="2020" name="mSystems">
        <title>Genome- and Community-Level Interaction Insights into Carbon Utilization and Element Cycling Functions of Hydrothermarchaeota in Hydrothermal Sediment.</title>
        <authorList>
            <person name="Zhou Z."/>
            <person name="Liu Y."/>
            <person name="Xu W."/>
            <person name="Pan J."/>
            <person name="Luo Z.H."/>
            <person name="Li M."/>
        </authorList>
    </citation>
    <scope>NUCLEOTIDE SEQUENCE [LARGE SCALE GENOMIC DNA]</scope>
    <source>
        <strain evidence="18">SpSt-604</strain>
    </source>
</reference>
<dbReference type="OrthoDB" id="9803192at2"/>
<evidence type="ECO:0000256" key="7">
    <source>
        <dbReference type="ARBA" id="ARBA00022737"/>
    </source>
</evidence>
<evidence type="ECO:0000256" key="13">
    <source>
        <dbReference type="ARBA" id="ARBA00034078"/>
    </source>
</evidence>
<dbReference type="GO" id="GO:0051537">
    <property type="term" value="F:2 iron, 2 sulfur cluster binding"/>
    <property type="evidence" value="ECO:0007669"/>
    <property type="project" value="UniProtKB-KW"/>
</dbReference>
<dbReference type="Gene3D" id="4.10.260.20">
    <property type="entry name" value="Iron hydrogenase, small subunit"/>
    <property type="match status" value="1"/>
</dbReference>
<dbReference type="NCBIfam" id="TIGR02512">
    <property type="entry name" value="FeFe_hydrog_A"/>
    <property type="match status" value="1"/>
</dbReference>
<dbReference type="Gene3D" id="3.10.20.740">
    <property type="match status" value="1"/>
</dbReference>
<evidence type="ECO:0000256" key="12">
    <source>
        <dbReference type="ARBA" id="ARBA00023136"/>
    </source>
</evidence>
<dbReference type="InterPro" id="IPR017896">
    <property type="entry name" value="4Fe4S_Fe-S-bd"/>
</dbReference>
<dbReference type="GO" id="GO:0005506">
    <property type="term" value="F:iron ion binding"/>
    <property type="evidence" value="ECO:0007669"/>
    <property type="project" value="InterPro"/>
</dbReference>
<dbReference type="Proteomes" id="UP000077096">
    <property type="component" value="Chromosome"/>
</dbReference>
<dbReference type="FunFam" id="3.30.70.20:FF:000035">
    <property type="entry name" value="Iron hydrogenase 1"/>
    <property type="match status" value="1"/>
</dbReference>
<evidence type="ECO:0000256" key="1">
    <source>
        <dbReference type="ARBA" id="ARBA00001966"/>
    </source>
</evidence>
<evidence type="ECO:0000256" key="5">
    <source>
        <dbReference type="ARBA" id="ARBA00022714"/>
    </source>
</evidence>
<dbReference type="Pfam" id="PF13510">
    <property type="entry name" value="Fer2_4"/>
    <property type="match status" value="1"/>
</dbReference>
<dbReference type="PROSITE" id="PS00641">
    <property type="entry name" value="COMPLEX1_75K_1"/>
    <property type="match status" value="1"/>
</dbReference>
<dbReference type="GO" id="GO:0016020">
    <property type="term" value="C:membrane"/>
    <property type="evidence" value="ECO:0007669"/>
    <property type="project" value="UniProtKB-SubCell"/>
</dbReference>
<dbReference type="CDD" id="cd00207">
    <property type="entry name" value="fer2"/>
    <property type="match status" value="1"/>
</dbReference>
<evidence type="ECO:0000256" key="9">
    <source>
        <dbReference type="ARBA" id="ARBA00023004"/>
    </source>
</evidence>
<keyword evidence="12" id="KW-0472">Membrane</keyword>
<keyword evidence="7" id="KW-0677">Repeat</keyword>
<keyword evidence="10" id="KW-0411">Iron-sulfur</keyword>
<dbReference type="InterPro" id="IPR004108">
    <property type="entry name" value="Fe_hydrogenase_lsu_C"/>
</dbReference>
<gene>
    <name evidence="18" type="ORF">ENT72_06750</name>
    <name evidence="17" type="ORF">JM64_02660</name>
</gene>
<dbReference type="Pfam" id="PF02906">
    <property type="entry name" value="Fe_hyd_lg_C"/>
    <property type="match status" value="1"/>
</dbReference>
<dbReference type="InterPro" id="IPR036010">
    <property type="entry name" value="2Fe-2S_ferredoxin-like_sf"/>
</dbReference>
<dbReference type="EMBL" id="DSZT01000213">
    <property type="protein sequence ID" value="HGU42595.1"/>
    <property type="molecule type" value="Genomic_DNA"/>
</dbReference>
<evidence type="ECO:0000256" key="10">
    <source>
        <dbReference type="ARBA" id="ARBA00023014"/>
    </source>
</evidence>
<dbReference type="Gene3D" id="3.40.50.1780">
    <property type="match status" value="1"/>
</dbReference>
<dbReference type="Pfam" id="PF12838">
    <property type="entry name" value="Fer4_7"/>
    <property type="match status" value="1"/>
</dbReference>
<dbReference type="SMART" id="SM00902">
    <property type="entry name" value="Fe_hyd_SSU"/>
    <property type="match status" value="1"/>
</dbReference>
<dbReference type="Pfam" id="PF02256">
    <property type="entry name" value="Fe_hyd_SSU"/>
    <property type="match status" value="1"/>
</dbReference>
<feature type="domain" description="2Fe-2S ferredoxin-type" evidence="14">
    <location>
        <begin position="1"/>
        <end position="77"/>
    </location>
</feature>
<dbReference type="GO" id="GO:0042773">
    <property type="term" value="P:ATP synthesis coupled electron transport"/>
    <property type="evidence" value="ECO:0007669"/>
    <property type="project" value="InterPro"/>
</dbReference>
<dbReference type="SUPFAM" id="SSF54292">
    <property type="entry name" value="2Fe-2S ferredoxin-like"/>
    <property type="match status" value="1"/>
</dbReference>
<keyword evidence="8" id="KW-1278">Translocase</keyword>
<evidence type="ECO:0000256" key="2">
    <source>
        <dbReference type="ARBA" id="ARBA00004370"/>
    </source>
</evidence>
<dbReference type="InterPro" id="IPR019574">
    <property type="entry name" value="NADH_UbQ_OxRdtase_Gsu_4Fe4S-bd"/>
</dbReference>
<dbReference type="PROSITE" id="PS00198">
    <property type="entry name" value="4FE4S_FER_1"/>
    <property type="match status" value="1"/>
</dbReference>
<reference evidence="17 19" key="1">
    <citation type="submission" date="2014-08" db="EMBL/GenBank/DDBJ databases">
        <title>Fervidobacterium pennivorans DYC genome.</title>
        <authorList>
            <person name="Wushke S."/>
        </authorList>
    </citation>
    <scope>NUCLEOTIDE SEQUENCE [LARGE SCALE GENOMIC DNA]</scope>
    <source>
        <strain evidence="17 19">DYC</strain>
    </source>
</reference>
<keyword evidence="11" id="KW-0520">NAD</keyword>
<evidence type="ECO:0000256" key="3">
    <source>
        <dbReference type="ARBA" id="ARBA00005404"/>
    </source>
</evidence>
<proteinExistence type="inferred from homology"/>
<dbReference type="Pfam" id="PF10588">
    <property type="entry name" value="NADH-G_4Fe-4S_3"/>
    <property type="match status" value="1"/>
</dbReference>
<dbReference type="GO" id="GO:0008901">
    <property type="term" value="F:ferredoxin hydrogenase activity"/>
    <property type="evidence" value="ECO:0007669"/>
    <property type="project" value="InterPro"/>
</dbReference>
<evidence type="ECO:0000256" key="4">
    <source>
        <dbReference type="ARBA" id="ARBA00022485"/>
    </source>
</evidence>
<dbReference type="SUPFAM" id="SSF54862">
    <property type="entry name" value="4Fe-4S ferredoxins"/>
    <property type="match status" value="1"/>
</dbReference>
<dbReference type="KEGG" id="fng:JM64_02660"/>
<sequence>MKIVVNGREIEIRDDARNVLEALREVGIEIPNLCYLSETSIYGACRMCLVEVDGKDIVTSCTLQPREGMVIKTHTPKIYELRKGILQLLLASHDGDCTTCEMNGKCKLQKYAQEFGLTNNRFEKISKKTITDTSSVIVRDNSKCILCGDCVRACDEIQSIAAIDFAYRGFEAQVVPSFEEKLENTECVLCGQCVAYCPTGALAIRNDVDKVYKAIEDGKYVIGMVAPAVRASLQEEFGLEDDVAAAGRMVSLLKMIGFKKVFDVAFAADLVTYEEAHEFIERLEKGEKLPQFTSCCPGWVKFAEQYYPEYLDNLSSVKSPQMALGAIIKRFYAKEIGVDPKDIVLVSIMPCTAKKFEAEREEFNGDVDIVLTTREVVKIIKSTGIDIRMVEPEPFDRPFGLSSQSGLSFGKSGGVLGSVVNVINEIIGIKSIETKQISEGVRLTTIELSNGKVVKGMAVFGLGNTRKIIDSIRAGELDVDIVEVMACNYGCIGGGGQPYPNDFRTREKRARILREVQSIDVLISPTENFHMLQLYEKYLNKPLSHEAHEVIHTHYKHRRRVQEEEIDILPLPEEAEDKVKVSVCLGTSCYSKGSYEILEKLISVANKEEWARNLEIKGTFCVEKCGKAPNVVVNDIIVSEATIEKVKEVALNELRRTKGDSSVSKSNV</sequence>
<evidence type="ECO:0000313" key="17">
    <source>
        <dbReference type="EMBL" id="ANE41024.1"/>
    </source>
</evidence>
<organism evidence="17 19">
    <name type="scientific">Fervidobacterium pennivorans</name>
    <dbReference type="NCBI Taxonomy" id="93466"/>
    <lineage>
        <taxon>Bacteria</taxon>
        <taxon>Thermotogati</taxon>
        <taxon>Thermotogota</taxon>
        <taxon>Thermotogae</taxon>
        <taxon>Thermotogales</taxon>
        <taxon>Fervidobacteriaceae</taxon>
        <taxon>Fervidobacterium</taxon>
    </lineage>
</organism>
<dbReference type="InterPro" id="IPR003149">
    <property type="entry name" value="Fe_hydrogenase_ssu"/>
</dbReference>
<dbReference type="InterPro" id="IPR050340">
    <property type="entry name" value="Cytosolic_Fe-S_CAF"/>
</dbReference>
<dbReference type="GO" id="GO:0051539">
    <property type="term" value="F:4 iron, 4 sulfur cluster binding"/>
    <property type="evidence" value="ECO:0007669"/>
    <property type="project" value="UniProtKB-KW"/>
</dbReference>
<comment type="similarity">
    <text evidence="3">Belongs to the complex I 75 kDa subunit family.</text>
</comment>
<dbReference type="CDD" id="cd02980">
    <property type="entry name" value="TRX_Fd_family"/>
    <property type="match status" value="1"/>
</dbReference>
<evidence type="ECO:0000313" key="18">
    <source>
        <dbReference type="EMBL" id="HGU42595.1"/>
    </source>
</evidence>
<dbReference type="Gene3D" id="3.40.30.10">
    <property type="entry name" value="Glutaredoxin"/>
    <property type="match status" value="1"/>
</dbReference>
<dbReference type="InterPro" id="IPR017900">
    <property type="entry name" value="4Fe4S_Fe_S_CS"/>
</dbReference>
<dbReference type="PANTHER" id="PTHR11615">
    <property type="entry name" value="NITRATE, FORMATE, IRON DEHYDROGENASE"/>
    <property type="match status" value="1"/>
</dbReference>
<evidence type="ECO:0000256" key="11">
    <source>
        <dbReference type="ARBA" id="ARBA00023027"/>
    </source>
</evidence>
<dbReference type="InterPro" id="IPR036249">
    <property type="entry name" value="Thioredoxin-like_sf"/>
</dbReference>
<dbReference type="PROSITE" id="PS51379">
    <property type="entry name" value="4FE4S_FER_2"/>
    <property type="match status" value="2"/>
</dbReference>
<evidence type="ECO:0000256" key="8">
    <source>
        <dbReference type="ARBA" id="ARBA00022967"/>
    </source>
</evidence>
<evidence type="ECO:0000259" key="16">
    <source>
        <dbReference type="PROSITE" id="PS51839"/>
    </source>
</evidence>